<dbReference type="Pfam" id="PF13561">
    <property type="entry name" value="adh_short_C2"/>
    <property type="match status" value="1"/>
</dbReference>
<sequence>MQKSNPKKVVRPAKKQAVQPGLETRMHPQPVFEKKNPENKGRLSGKVAVITGGDSGIGRAVAVAFANEGANVVVAYLNEHTDAKLTAEQVQSAGAECLLIAGDISKERHCNRIVAKTIKKFGKLDIVVNNAAVQYPQKGLEDIDARQLQKTFETNIYPHFYISRAALPHLPKGGSIICTTSVTAYRGSSHLIDYSATKGAIVSFVRSLSAALADKGIRVNGVAPGPIWTPLIPATFTKEEVSKFGTDVPLKRAGQPVEVAPSYVFLASDDASYITGQILHPNGGEIVNG</sequence>
<dbReference type="PRINTS" id="PR00081">
    <property type="entry name" value="GDHRDH"/>
</dbReference>
<reference evidence="5" key="1">
    <citation type="submission" date="2016-10" db="EMBL/GenBank/DDBJ databases">
        <authorList>
            <person name="Varghese N."/>
            <person name="Submissions S."/>
        </authorList>
    </citation>
    <scope>NUCLEOTIDE SEQUENCE [LARGE SCALE GENOMIC DNA]</scope>
    <source>
        <strain evidence="5">DSM 23920</strain>
    </source>
</reference>
<proteinExistence type="inferred from homology"/>
<dbReference type="RefSeq" id="WP_089758251.1">
    <property type="nucleotide sequence ID" value="NZ_BKAT01000010.1"/>
</dbReference>
<feature type="compositionally biased region" description="Basic residues" evidence="3">
    <location>
        <begin position="1"/>
        <end position="14"/>
    </location>
</feature>
<dbReference type="FunFam" id="3.40.50.720:FF:000084">
    <property type="entry name" value="Short-chain dehydrogenase reductase"/>
    <property type="match status" value="1"/>
</dbReference>
<dbReference type="AlphaFoldDB" id="A0A1H3XRV1"/>
<dbReference type="PANTHER" id="PTHR48107:SF16">
    <property type="entry name" value="NADPH-DEPENDENT ALDEHYDE REDUCTASE 1, CHLOROPLASTIC"/>
    <property type="match status" value="1"/>
</dbReference>
<evidence type="ECO:0000313" key="5">
    <source>
        <dbReference type="Proteomes" id="UP000199656"/>
    </source>
</evidence>
<dbReference type="PROSITE" id="PS00061">
    <property type="entry name" value="ADH_SHORT"/>
    <property type="match status" value="1"/>
</dbReference>
<protein>
    <submittedName>
        <fullName evidence="4">NAD(P)-dependent dehydrogenase, short-chain alcohol dehydrogenase family</fullName>
    </submittedName>
</protein>
<dbReference type="GO" id="GO:0016614">
    <property type="term" value="F:oxidoreductase activity, acting on CH-OH group of donors"/>
    <property type="evidence" value="ECO:0007669"/>
    <property type="project" value="UniProtKB-ARBA"/>
</dbReference>
<name>A0A1H3XRV1_9BACT</name>
<keyword evidence="5" id="KW-1185">Reference proteome</keyword>
<dbReference type="NCBIfam" id="NF005559">
    <property type="entry name" value="PRK07231.1"/>
    <property type="match status" value="1"/>
</dbReference>
<keyword evidence="2" id="KW-0560">Oxidoreductase</keyword>
<dbReference type="EMBL" id="FNRL01000002">
    <property type="protein sequence ID" value="SEA02096.1"/>
    <property type="molecule type" value="Genomic_DNA"/>
</dbReference>
<feature type="region of interest" description="Disordered" evidence="3">
    <location>
        <begin position="1"/>
        <end position="40"/>
    </location>
</feature>
<accession>A0A1H3XRV1</accession>
<comment type="similarity">
    <text evidence="1">Belongs to the short-chain dehydrogenases/reductases (SDR) family.</text>
</comment>
<dbReference type="PRINTS" id="PR00080">
    <property type="entry name" value="SDRFAMILY"/>
</dbReference>
<evidence type="ECO:0000256" key="1">
    <source>
        <dbReference type="ARBA" id="ARBA00006484"/>
    </source>
</evidence>
<dbReference type="SUPFAM" id="SSF51735">
    <property type="entry name" value="NAD(P)-binding Rossmann-fold domains"/>
    <property type="match status" value="1"/>
</dbReference>
<dbReference type="STRING" id="408074.SAMN05660909_00453"/>
<dbReference type="CDD" id="cd05355">
    <property type="entry name" value="SDR_c1"/>
    <property type="match status" value="1"/>
</dbReference>
<evidence type="ECO:0000256" key="3">
    <source>
        <dbReference type="SAM" id="MobiDB-lite"/>
    </source>
</evidence>
<dbReference type="Gene3D" id="3.40.50.720">
    <property type="entry name" value="NAD(P)-binding Rossmann-like Domain"/>
    <property type="match status" value="1"/>
</dbReference>
<organism evidence="4 5">
    <name type="scientific">Chitinophaga terrae</name>
    <name type="common">ex Kim and Jung 2007</name>
    <dbReference type="NCBI Taxonomy" id="408074"/>
    <lineage>
        <taxon>Bacteria</taxon>
        <taxon>Pseudomonadati</taxon>
        <taxon>Bacteroidota</taxon>
        <taxon>Chitinophagia</taxon>
        <taxon>Chitinophagales</taxon>
        <taxon>Chitinophagaceae</taxon>
        <taxon>Chitinophaga</taxon>
    </lineage>
</organism>
<dbReference type="Proteomes" id="UP000199656">
    <property type="component" value="Unassembled WGS sequence"/>
</dbReference>
<dbReference type="InterPro" id="IPR020904">
    <property type="entry name" value="Sc_DH/Rdtase_CS"/>
</dbReference>
<dbReference type="InterPro" id="IPR036291">
    <property type="entry name" value="NAD(P)-bd_dom_sf"/>
</dbReference>
<dbReference type="NCBIfam" id="NF005214">
    <property type="entry name" value="PRK06701.1"/>
    <property type="match status" value="1"/>
</dbReference>
<dbReference type="PANTHER" id="PTHR48107">
    <property type="entry name" value="NADPH-DEPENDENT ALDEHYDE REDUCTASE-LIKE PROTEIN, CHLOROPLASTIC-RELATED"/>
    <property type="match status" value="1"/>
</dbReference>
<evidence type="ECO:0000313" key="4">
    <source>
        <dbReference type="EMBL" id="SEA02096.1"/>
    </source>
</evidence>
<dbReference type="InterPro" id="IPR002347">
    <property type="entry name" value="SDR_fam"/>
</dbReference>
<gene>
    <name evidence="4" type="ORF">SAMN05660909_00453</name>
</gene>
<evidence type="ECO:0000256" key="2">
    <source>
        <dbReference type="ARBA" id="ARBA00023002"/>
    </source>
</evidence>
<dbReference type="OrthoDB" id="9803333at2"/>